<protein>
    <submittedName>
        <fullName evidence="8">Uncharacterized secreted protein</fullName>
    </submittedName>
</protein>
<dbReference type="PANTHER" id="PTHR30485:SF1">
    <property type="entry name" value="CYTOCHROME YDHU-RELATED"/>
    <property type="match status" value="1"/>
</dbReference>
<dbReference type="GO" id="GO:0005886">
    <property type="term" value="C:plasma membrane"/>
    <property type="evidence" value="ECO:0007669"/>
    <property type="project" value="UniProtKB-SubCell"/>
</dbReference>
<feature type="domain" description="Cytochrome b561 bacterial/Ni-hydrogenase" evidence="7">
    <location>
        <begin position="1"/>
        <end position="73"/>
    </location>
</feature>
<keyword evidence="5 6" id="KW-0472">Membrane</keyword>
<keyword evidence="4 6" id="KW-1133">Transmembrane helix</keyword>
<dbReference type="GO" id="GO:0009055">
    <property type="term" value="F:electron transfer activity"/>
    <property type="evidence" value="ECO:0007669"/>
    <property type="project" value="InterPro"/>
</dbReference>
<organism evidence="8 9">
    <name type="scientific">Serratia plymuthica</name>
    <dbReference type="NCBI Taxonomy" id="82996"/>
    <lineage>
        <taxon>Bacteria</taxon>
        <taxon>Pseudomonadati</taxon>
        <taxon>Pseudomonadota</taxon>
        <taxon>Gammaproteobacteria</taxon>
        <taxon>Enterobacterales</taxon>
        <taxon>Yersiniaceae</taxon>
        <taxon>Serratia</taxon>
    </lineage>
</organism>
<dbReference type="Proteomes" id="UP000248897">
    <property type="component" value="Chromosome 1"/>
</dbReference>
<dbReference type="GO" id="GO:0022904">
    <property type="term" value="P:respiratory electron transport chain"/>
    <property type="evidence" value="ECO:0007669"/>
    <property type="project" value="InterPro"/>
</dbReference>
<reference evidence="8 9" key="1">
    <citation type="submission" date="2018-06" db="EMBL/GenBank/DDBJ databases">
        <authorList>
            <consortium name="Pathogen Informatics"/>
            <person name="Doyle S."/>
        </authorList>
    </citation>
    <scope>NUCLEOTIDE SEQUENCE [LARGE SCALE GENOMIC DNA]</scope>
    <source>
        <strain evidence="8 9">NCTC12961</strain>
    </source>
</reference>
<name>A0A2X4URI5_SERPL</name>
<dbReference type="PANTHER" id="PTHR30485">
    <property type="entry name" value="NI/FE-HYDROGENASE 1 B-TYPE CYTOCHROME SUBUNIT"/>
    <property type="match status" value="1"/>
</dbReference>
<dbReference type="SUPFAM" id="SSF81342">
    <property type="entry name" value="Transmembrane di-heme cytochromes"/>
    <property type="match status" value="1"/>
</dbReference>
<evidence type="ECO:0000259" key="7">
    <source>
        <dbReference type="Pfam" id="PF01292"/>
    </source>
</evidence>
<gene>
    <name evidence="8" type="ORF">NCTC12961_01875</name>
</gene>
<proteinExistence type="predicted"/>
<dbReference type="EMBL" id="LS483469">
    <property type="protein sequence ID" value="SQI35640.1"/>
    <property type="molecule type" value="Genomic_DNA"/>
</dbReference>
<dbReference type="Pfam" id="PF01292">
    <property type="entry name" value="Ni_hydr_CYTB"/>
    <property type="match status" value="1"/>
</dbReference>
<evidence type="ECO:0000256" key="2">
    <source>
        <dbReference type="ARBA" id="ARBA00022475"/>
    </source>
</evidence>
<comment type="subcellular location">
    <subcellularLocation>
        <location evidence="1">Cell membrane</location>
        <topology evidence="1">Multi-pass membrane protein</topology>
    </subcellularLocation>
</comment>
<evidence type="ECO:0000256" key="5">
    <source>
        <dbReference type="ARBA" id="ARBA00023136"/>
    </source>
</evidence>
<dbReference type="Gene3D" id="1.20.950.20">
    <property type="entry name" value="Transmembrane di-heme cytochromes, Chain C"/>
    <property type="match status" value="1"/>
</dbReference>
<evidence type="ECO:0000256" key="3">
    <source>
        <dbReference type="ARBA" id="ARBA00022692"/>
    </source>
</evidence>
<keyword evidence="2" id="KW-1003">Cell membrane</keyword>
<dbReference type="InterPro" id="IPR016174">
    <property type="entry name" value="Di-haem_cyt_TM"/>
</dbReference>
<sequence length="76" mass="8359">MYLGVLALGLLLVLSGLAIWKPVQLQGLVGLFGGFDTARYVHFFAMSAIGLFVVIHLLMVIIVPRTLWAMITGWQT</sequence>
<feature type="transmembrane region" description="Helical" evidence="6">
    <location>
        <begin position="42"/>
        <end position="63"/>
    </location>
</feature>
<evidence type="ECO:0000313" key="8">
    <source>
        <dbReference type="EMBL" id="SQI35640.1"/>
    </source>
</evidence>
<accession>A0A2X4URI5</accession>
<dbReference type="GO" id="GO:0020037">
    <property type="term" value="F:heme binding"/>
    <property type="evidence" value="ECO:0007669"/>
    <property type="project" value="TreeGrafter"/>
</dbReference>
<evidence type="ECO:0000256" key="4">
    <source>
        <dbReference type="ARBA" id="ARBA00022989"/>
    </source>
</evidence>
<dbReference type="InterPro" id="IPR051542">
    <property type="entry name" value="Hydrogenase_cytochrome"/>
</dbReference>
<dbReference type="AlphaFoldDB" id="A0A2X4URI5"/>
<keyword evidence="3 6" id="KW-0812">Transmembrane</keyword>
<evidence type="ECO:0000256" key="6">
    <source>
        <dbReference type="SAM" id="Phobius"/>
    </source>
</evidence>
<evidence type="ECO:0000256" key="1">
    <source>
        <dbReference type="ARBA" id="ARBA00004651"/>
    </source>
</evidence>
<evidence type="ECO:0000313" key="9">
    <source>
        <dbReference type="Proteomes" id="UP000248897"/>
    </source>
</evidence>
<dbReference type="InterPro" id="IPR011577">
    <property type="entry name" value="Cyt_b561_bac/Ni-Hgenase"/>
</dbReference>